<keyword evidence="4" id="KW-1185">Reference proteome</keyword>
<feature type="chain" id="PRO_5011443386" evidence="1">
    <location>
        <begin position="26"/>
        <end position="215"/>
    </location>
</feature>
<dbReference type="RefSeq" id="WP_092741430.1">
    <property type="nucleotide sequence ID" value="NZ_FMZC01000003.1"/>
</dbReference>
<dbReference type="Proteomes" id="UP000198781">
    <property type="component" value="Unassembled WGS sequence"/>
</dbReference>
<dbReference type="STRING" id="187868.SAMN05192589_103201"/>
<dbReference type="Pfam" id="PF13670">
    <property type="entry name" value="PepSY_2"/>
    <property type="match status" value="2"/>
</dbReference>
<proteinExistence type="predicted"/>
<organism evidence="3 4">
    <name type="scientific">Paracidovorax valerianellae</name>
    <dbReference type="NCBI Taxonomy" id="187868"/>
    <lineage>
        <taxon>Bacteria</taxon>
        <taxon>Pseudomonadati</taxon>
        <taxon>Pseudomonadota</taxon>
        <taxon>Betaproteobacteria</taxon>
        <taxon>Burkholderiales</taxon>
        <taxon>Comamonadaceae</taxon>
        <taxon>Paracidovorax</taxon>
    </lineage>
</organism>
<evidence type="ECO:0000313" key="4">
    <source>
        <dbReference type="Proteomes" id="UP000198781"/>
    </source>
</evidence>
<protein>
    <submittedName>
        <fullName evidence="3">Peptidase propeptide and YPEB domain-containing protein</fullName>
    </submittedName>
</protein>
<evidence type="ECO:0000313" key="3">
    <source>
        <dbReference type="EMBL" id="SDC77753.1"/>
    </source>
</evidence>
<accession>A0A1G6PC67</accession>
<keyword evidence="1" id="KW-0732">Signal</keyword>
<sequence length="215" mass="23199">MKKTAVTLAIAAAAAVSAIPSMAWALTAQEAANVITQHQYVAPQDLQKQYGYWSADAVALDGLRVDVLVNDADGSLTTVRKSDIGGALPSVDQVAQALRAKGFNFVYDVELDDGFWEAKARQSATQGDKVEFVLHPVTLEVLSQVGRSGGTVNNQPVLSADQVMQALQQAGYTRVHGLEYEDGYWEAEATNMANLNMELRVEPTTGKVLSERLDD</sequence>
<reference evidence="3 4" key="1">
    <citation type="submission" date="2016-10" db="EMBL/GenBank/DDBJ databases">
        <authorList>
            <person name="de Groot N.N."/>
        </authorList>
    </citation>
    <scope>NUCLEOTIDE SEQUENCE [LARGE SCALE GENOMIC DNA]</scope>
    <source>
        <strain evidence="3 4">DSM 16619</strain>
    </source>
</reference>
<evidence type="ECO:0000256" key="1">
    <source>
        <dbReference type="SAM" id="SignalP"/>
    </source>
</evidence>
<feature type="domain" description="PepSY" evidence="2">
    <location>
        <begin position="91"/>
        <end position="144"/>
    </location>
</feature>
<dbReference type="EMBL" id="FMZC01000003">
    <property type="protein sequence ID" value="SDC77753.1"/>
    <property type="molecule type" value="Genomic_DNA"/>
</dbReference>
<dbReference type="OrthoDB" id="5951452at2"/>
<evidence type="ECO:0000259" key="2">
    <source>
        <dbReference type="Pfam" id="PF13670"/>
    </source>
</evidence>
<dbReference type="InterPro" id="IPR025711">
    <property type="entry name" value="PepSY"/>
</dbReference>
<gene>
    <name evidence="3" type="ORF">SAMN05192589_103201</name>
</gene>
<feature type="domain" description="PepSY" evidence="2">
    <location>
        <begin position="157"/>
        <end position="211"/>
    </location>
</feature>
<name>A0A1G6PC67_9BURK</name>
<dbReference type="AlphaFoldDB" id="A0A1G6PC67"/>
<feature type="signal peptide" evidence="1">
    <location>
        <begin position="1"/>
        <end position="25"/>
    </location>
</feature>